<evidence type="ECO:0000256" key="1">
    <source>
        <dbReference type="ARBA" id="ARBA00008839"/>
    </source>
</evidence>
<reference evidence="3 4" key="1">
    <citation type="submission" date="2024-05" db="EMBL/GenBank/DDBJ databases">
        <title>Genome sequencing and assembly of Indian major carp, Cirrhinus mrigala (Hamilton, 1822).</title>
        <authorList>
            <person name="Mohindra V."/>
            <person name="Chowdhury L.M."/>
            <person name="Lal K."/>
            <person name="Jena J.K."/>
        </authorList>
    </citation>
    <scope>NUCLEOTIDE SEQUENCE [LARGE SCALE GENOMIC DNA]</scope>
    <source>
        <strain evidence="3">CM1030</strain>
        <tissue evidence="3">Blood</tissue>
    </source>
</reference>
<proteinExistence type="inferred from homology"/>
<feature type="non-terminal residue" evidence="3">
    <location>
        <position position="1"/>
    </location>
</feature>
<feature type="non-terminal residue" evidence="3">
    <location>
        <position position="126"/>
    </location>
</feature>
<evidence type="ECO:0000313" key="3">
    <source>
        <dbReference type="EMBL" id="KAL0190198.1"/>
    </source>
</evidence>
<feature type="compositionally biased region" description="Polar residues" evidence="2">
    <location>
        <begin position="27"/>
        <end position="36"/>
    </location>
</feature>
<evidence type="ECO:0000256" key="2">
    <source>
        <dbReference type="SAM" id="MobiDB-lite"/>
    </source>
</evidence>
<organism evidence="3 4">
    <name type="scientific">Cirrhinus mrigala</name>
    <name type="common">Mrigala</name>
    <dbReference type="NCBI Taxonomy" id="683832"/>
    <lineage>
        <taxon>Eukaryota</taxon>
        <taxon>Metazoa</taxon>
        <taxon>Chordata</taxon>
        <taxon>Craniata</taxon>
        <taxon>Vertebrata</taxon>
        <taxon>Euteleostomi</taxon>
        <taxon>Actinopterygii</taxon>
        <taxon>Neopterygii</taxon>
        <taxon>Teleostei</taxon>
        <taxon>Ostariophysi</taxon>
        <taxon>Cypriniformes</taxon>
        <taxon>Cyprinidae</taxon>
        <taxon>Labeoninae</taxon>
        <taxon>Labeonini</taxon>
        <taxon>Cirrhinus</taxon>
    </lineage>
</organism>
<feature type="compositionally biased region" description="Basic and acidic residues" evidence="2">
    <location>
        <begin position="93"/>
        <end position="116"/>
    </location>
</feature>
<dbReference type="EMBL" id="JAMKFB020000006">
    <property type="protein sequence ID" value="KAL0190198.1"/>
    <property type="molecule type" value="Genomic_DNA"/>
</dbReference>
<dbReference type="PANTHER" id="PTHR12353">
    <property type="entry name" value="DISKS LARGE-ASSOCIATED PROTEIN DAP SAP90/PSD-95-ASSOCIATED PROTEIN"/>
    <property type="match status" value="1"/>
</dbReference>
<dbReference type="InterPro" id="IPR005026">
    <property type="entry name" value="SAPAP"/>
</dbReference>
<comment type="caution">
    <text evidence="3">The sequence shown here is derived from an EMBL/GenBank/DDBJ whole genome shotgun (WGS) entry which is preliminary data.</text>
</comment>
<feature type="region of interest" description="Disordered" evidence="2">
    <location>
        <begin position="1"/>
        <end position="126"/>
    </location>
</feature>
<comment type="similarity">
    <text evidence="1">Belongs to the SAPAP family.</text>
</comment>
<dbReference type="AlphaFoldDB" id="A0ABD0QVZ2"/>
<protein>
    <submittedName>
        <fullName evidence="3">Uncharacterized protein</fullName>
    </submittedName>
</protein>
<gene>
    <name evidence="3" type="ORF">M9458_012896</name>
</gene>
<sequence length="126" mass="13509">STCMTTCKKVAPPPVPPRTTSKPFISVTVQSSTESAQDCYPDHHDRKSEVNSQSGRSNSSDSLDSTRANSLAKGTRPQLPIPAAVVISPNPLRESHNEQVKGEALAADEHPVDPVPRRKLSSIGIQ</sequence>
<keyword evidence="4" id="KW-1185">Reference proteome</keyword>
<dbReference type="Proteomes" id="UP001529510">
    <property type="component" value="Unassembled WGS sequence"/>
</dbReference>
<feature type="compositionally biased region" description="Basic and acidic residues" evidence="2">
    <location>
        <begin position="40"/>
        <end position="49"/>
    </location>
</feature>
<name>A0ABD0QVZ2_CIRMR</name>
<evidence type="ECO:0000313" key="4">
    <source>
        <dbReference type="Proteomes" id="UP001529510"/>
    </source>
</evidence>
<feature type="compositionally biased region" description="Low complexity" evidence="2">
    <location>
        <begin position="1"/>
        <end position="10"/>
    </location>
</feature>
<feature type="compositionally biased region" description="Low complexity" evidence="2">
    <location>
        <begin position="50"/>
        <end position="65"/>
    </location>
</feature>
<dbReference type="PANTHER" id="PTHR12353:SF19">
    <property type="entry name" value="DISKS LARGE-ASSOCIATED PROTEIN 4"/>
    <property type="match status" value="1"/>
</dbReference>
<accession>A0ABD0QVZ2</accession>